<dbReference type="Pfam" id="PF08277">
    <property type="entry name" value="PAN_3"/>
    <property type="match status" value="1"/>
</dbReference>
<dbReference type="AlphaFoldDB" id="A0A1I7TBP3"/>
<name>A0A1I7TBP3_9PELO</name>
<accession>A0A1I7TBP3</accession>
<sequence>MLVFVLSLLIRIVFAYLMIKVPATVLDEPSGKPLDISTCMDDCLADSDCFLVYSKGNGECVSLTTFVWSDNYTTSDAALVEANAELFSTYDTSDLENCLTVANVPNSLQTINDCNCFSQAVVNMLYGYVCGYQLK</sequence>
<evidence type="ECO:0000313" key="3">
    <source>
        <dbReference type="Proteomes" id="UP000095282"/>
    </source>
</evidence>
<dbReference type="WBParaSite" id="Csp11.Scaffold574.g4372.t1">
    <property type="protein sequence ID" value="Csp11.Scaffold574.g4372.t1"/>
    <property type="gene ID" value="Csp11.Scaffold574.g4372"/>
</dbReference>
<proteinExistence type="predicted"/>
<feature type="signal peptide" evidence="1">
    <location>
        <begin position="1"/>
        <end position="15"/>
    </location>
</feature>
<evidence type="ECO:0000256" key="1">
    <source>
        <dbReference type="SAM" id="SignalP"/>
    </source>
</evidence>
<protein>
    <submittedName>
        <fullName evidence="4">CW domain-containing protein</fullName>
    </submittedName>
</protein>
<reference evidence="4" key="1">
    <citation type="submission" date="2016-11" db="UniProtKB">
        <authorList>
            <consortium name="WormBaseParasite"/>
        </authorList>
    </citation>
    <scope>IDENTIFICATION</scope>
</reference>
<dbReference type="Proteomes" id="UP000095282">
    <property type="component" value="Unplaced"/>
</dbReference>
<evidence type="ECO:0000313" key="4">
    <source>
        <dbReference type="WBParaSite" id="Csp11.Scaffold574.g4372.t1"/>
    </source>
</evidence>
<feature type="chain" id="PRO_5012701116" evidence="1">
    <location>
        <begin position="16"/>
        <end position="135"/>
    </location>
</feature>
<organism evidence="3 4">
    <name type="scientific">Caenorhabditis tropicalis</name>
    <dbReference type="NCBI Taxonomy" id="1561998"/>
    <lineage>
        <taxon>Eukaryota</taxon>
        <taxon>Metazoa</taxon>
        <taxon>Ecdysozoa</taxon>
        <taxon>Nematoda</taxon>
        <taxon>Chromadorea</taxon>
        <taxon>Rhabditida</taxon>
        <taxon>Rhabditina</taxon>
        <taxon>Rhabditomorpha</taxon>
        <taxon>Rhabditoidea</taxon>
        <taxon>Rhabditidae</taxon>
        <taxon>Peloderinae</taxon>
        <taxon>Caenorhabditis</taxon>
    </lineage>
</organism>
<keyword evidence="1" id="KW-0732">Signal</keyword>
<feature type="domain" description="PAN-3" evidence="2">
    <location>
        <begin position="23"/>
        <end position="61"/>
    </location>
</feature>
<evidence type="ECO:0000259" key="2">
    <source>
        <dbReference type="Pfam" id="PF08277"/>
    </source>
</evidence>
<keyword evidence="3" id="KW-1185">Reference proteome</keyword>
<dbReference type="InterPro" id="IPR006583">
    <property type="entry name" value="PAN-3_domain"/>
</dbReference>